<feature type="region of interest" description="Disordered" evidence="1">
    <location>
        <begin position="149"/>
        <end position="180"/>
    </location>
</feature>
<name>A0A1I2G3L2_9ACTN</name>
<evidence type="ECO:0000313" key="3">
    <source>
        <dbReference type="Proteomes" id="UP000198589"/>
    </source>
</evidence>
<dbReference type="EMBL" id="FOND01000009">
    <property type="protein sequence ID" value="SFF11748.1"/>
    <property type="molecule type" value="Genomic_DNA"/>
</dbReference>
<organism evidence="2 3">
    <name type="scientific">Blastococcus tunisiensis</name>
    <dbReference type="NCBI Taxonomy" id="1798228"/>
    <lineage>
        <taxon>Bacteria</taxon>
        <taxon>Bacillati</taxon>
        <taxon>Actinomycetota</taxon>
        <taxon>Actinomycetes</taxon>
        <taxon>Geodermatophilales</taxon>
        <taxon>Geodermatophilaceae</taxon>
        <taxon>Blastococcus</taxon>
    </lineage>
</organism>
<dbReference type="Proteomes" id="UP000198589">
    <property type="component" value="Unassembled WGS sequence"/>
</dbReference>
<protein>
    <recommendedName>
        <fullName evidence="4">Terminase small subunit</fullName>
    </recommendedName>
</protein>
<evidence type="ECO:0000256" key="1">
    <source>
        <dbReference type="SAM" id="MobiDB-lite"/>
    </source>
</evidence>
<accession>A0A1I2G3L2</accession>
<evidence type="ECO:0008006" key="4">
    <source>
        <dbReference type="Google" id="ProtNLM"/>
    </source>
</evidence>
<dbReference type="InterPro" id="IPR057972">
    <property type="entry name" value="Terminase_7"/>
</dbReference>
<gene>
    <name evidence="2" type="ORF">SAMN05216574_10912</name>
</gene>
<dbReference type="STRING" id="1798228.SAMN05216574_10912"/>
<proteinExistence type="predicted"/>
<reference evidence="3" key="1">
    <citation type="submission" date="2016-10" db="EMBL/GenBank/DDBJ databases">
        <authorList>
            <person name="Varghese N."/>
            <person name="Submissions S."/>
        </authorList>
    </citation>
    <scope>NUCLEOTIDE SEQUENCE [LARGE SCALE GENOMIC DNA]</scope>
    <source>
        <strain evidence="3">DSM 46838</strain>
    </source>
</reference>
<evidence type="ECO:0000313" key="2">
    <source>
        <dbReference type="EMBL" id="SFF11748.1"/>
    </source>
</evidence>
<dbReference type="Pfam" id="PF25673">
    <property type="entry name" value="Terminase_7"/>
    <property type="match status" value="1"/>
</dbReference>
<keyword evidence="3" id="KW-1185">Reference proteome</keyword>
<sequence>MPGMGPPPKPYGSAARHRWAKPKATAAVLHAPEPGEVRVPALPRRAPGTGGWHPLTTAWWCDVWASPMAPEYDDSDRHGLFALAMIVNDFWSTSDARERREAAQEIRLQGQRYGLSPMDRRRLQWEITRADEAQAKGHQRAARQAAIELERGDGQAVPGAGRPADPRAVLRSLPTGEGAS</sequence>
<dbReference type="AlphaFoldDB" id="A0A1I2G3L2"/>